<gene>
    <name evidence="2" type="ORF">CONPUDRAFT_164381</name>
</gene>
<evidence type="ECO:0008006" key="4">
    <source>
        <dbReference type="Google" id="ProtNLM"/>
    </source>
</evidence>
<reference evidence="3" key="1">
    <citation type="journal article" date="2012" name="Science">
        <title>The Paleozoic origin of enzymatic lignin decomposition reconstructed from 31 fungal genomes.</title>
        <authorList>
            <person name="Floudas D."/>
            <person name="Binder M."/>
            <person name="Riley R."/>
            <person name="Barry K."/>
            <person name="Blanchette R.A."/>
            <person name="Henrissat B."/>
            <person name="Martinez A.T."/>
            <person name="Otillar R."/>
            <person name="Spatafora J.W."/>
            <person name="Yadav J.S."/>
            <person name="Aerts A."/>
            <person name="Benoit I."/>
            <person name="Boyd A."/>
            <person name="Carlson A."/>
            <person name="Copeland A."/>
            <person name="Coutinho P.M."/>
            <person name="de Vries R.P."/>
            <person name="Ferreira P."/>
            <person name="Findley K."/>
            <person name="Foster B."/>
            <person name="Gaskell J."/>
            <person name="Glotzer D."/>
            <person name="Gorecki P."/>
            <person name="Heitman J."/>
            <person name="Hesse C."/>
            <person name="Hori C."/>
            <person name="Igarashi K."/>
            <person name="Jurgens J.A."/>
            <person name="Kallen N."/>
            <person name="Kersten P."/>
            <person name="Kohler A."/>
            <person name="Kuees U."/>
            <person name="Kumar T.K.A."/>
            <person name="Kuo A."/>
            <person name="LaButti K."/>
            <person name="Larrondo L.F."/>
            <person name="Lindquist E."/>
            <person name="Ling A."/>
            <person name="Lombard V."/>
            <person name="Lucas S."/>
            <person name="Lundell T."/>
            <person name="Martin R."/>
            <person name="McLaughlin D.J."/>
            <person name="Morgenstern I."/>
            <person name="Morin E."/>
            <person name="Murat C."/>
            <person name="Nagy L.G."/>
            <person name="Nolan M."/>
            <person name="Ohm R.A."/>
            <person name="Patyshakuliyeva A."/>
            <person name="Rokas A."/>
            <person name="Ruiz-Duenas F.J."/>
            <person name="Sabat G."/>
            <person name="Salamov A."/>
            <person name="Samejima M."/>
            <person name="Schmutz J."/>
            <person name="Slot J.C."/>
            <person name="St John F."/>
            <person name="Stenlid J."/>
            <person name="Sun H."/>
            <person name="Sun S."/>
            <person name="Syed K."/>
            <person name="Tsang A."/>
            <person name="Wiebenga A."/>
            <person name="Young D."/>
            <person name="Pisabarro A."/>
            <person name="Eastwood D.C."/>
            <person name="Martin F."/>
            <person name="Cullen D."/>
            <person name="Grigoriev I.V."/>
            <person name="Hibbett D.S."/>
        </authorList>
    </citation>
    <scope>NUCLEOTIDE SEQUENCE [LARGE SCALE GENOMIC DNA]</scope>
    <source>
        <strain evidence="3">RWD-64-598 SS2</strain>
    </source>
</reference>
<evidence type="ECO:0000313" key="3">
    <source>
        <dbReference type="Proteomes" id="UP000053558"/>
    </source>
</evidence>
<dbReference type="KEGG" id="cput:CONPUDRAFT_164381"/>
<protein>
    <recommendedName>
        <fullName evidence="4">F-box domain-containing protein</fullName>
    </recommendedName>
</protein>
<dbReference type="Proteomes" id="UP000053558">
    <property type="component" value="Unassembled WGS sequence"/>
</dbReference>
<feature type="region of interest" description="Disordered" evidence="1">
    <location>
        <begin position="564"/>
        <end position="585"/>
    </location>
</feature>
<dbReference type="AlphaFoldDB" id="A0A5M3MWI5"/>
<dbReference type="EMBL" id="JH711576">
    <property type="protein sequence ID" value="EIW83430.1"/>
    <property type="molecule type" value="Genomic_DNA"/>
</dbReference>
<dbReference type="Gene3D" id="3.80.10.10">
    <property type="entry name" value="Ribonuclease Inhibitor"/>
    <property type="match status" value="1"/>
</dbReference>
<organism evidence="2 3">
    <name type="scientific">Coniophora puteana (strain RWD-64-598)</name>
    <name type="common">Brown rot fungus</name>
    <dbReference type="NCBI Taxonomy" id="741705"/>
    <lineage>
        <taxon>Eukaryota</taxon>
        <taxon>Fungi</taxon>
        <taxon>Dikarya</taxon>
        <taxon>Basidiomycota</taxon>
        <taxon>Agaricomycotina</taxon>
        <taxon>Agaricomycetes</taxon>
        <taxon>Agaricomycetidae</taxon>
        <taxon>Boletales</taxon>
        <taxon>Coniophorineae</taxon>
        <taxon>Coniophoraceae</taxon>
        <taxon>Coniophora</taxon>
    </lineage>
</organism>
<dbReference type="SUPFAM" id="SSF52047">
    <property type="entry name" value="RNI-like"/>
    <property type="match status" value="1"/>
</dbReference>
<dbReference type="InterPro" id="IPR032675">
    <property type="entry name" value="LRR_dom_sf"/>
</dbReference>
<proteinExistence type="predicted"/>
<evidence type="ECO:0000313" key="2">
    <source>
        <dbReference type="EMBL" id="EIW83430.1"/>
    </source>
</evidence>
<dbReference type="GeneID" id="19205117"/>
<dbReference type="RefSeq" id="XP_007767193.1">
    <property type="nucleotide sequence ID" value="XM_007769003.1"/>
</dbReference>
<keyword evidence="3" id="KW-1185">Reference proteome</keyword>
<comment type="caution">
    <text evidence="2">The sequence shown here is derived from an EMBL/GenBank/DDBJ whole genome shotgun (WGS) entry which is preliminary data.</text>
</comment>
<accession>A0A5M3MWI5</accession>
<dbReference type="OrthoDB" id="3031760at2759"/>
<feature type="compositionally biased region" description="Polar residues" evidence="1">
    <location>
        <begin position="565"/>
        <end position="585"/>
    </location>
</feature>
<sequence>MHQVFRIVELLELIFHHVQDQVAYAQLAITCQSFRELAFDGLYAHIQSFAKFLKCLPRDLWHMEDSQTIGFRRDFTQDDWGKLFSYTRRIKTVVINNRDVVSNKVAASLRSCPFPSLFPQLHALHINGYPILTPMHRVLMVPTLRTLTARDMDVSSLMAPTLRTMNMQHGMDMSSPTSASDSPLARLPMIENFSCGRHRAEPTAWISDVLKGWKHLRSVDCGPLDVEALEHIARMPRVSSLVLPVAASDAWLERHFGIALCDELDLQVGNFVTFSRAMRALFMPPRDLVLSRIVGGSRSLAHLSSITIYSTDARNFTSPSPTSTTPYSLSHITNALVSCVSHDHLTVIKLSDYWTSGKPSGRIRHADLTPLCVFSQLTTLVIKLQRQRILLDDDQFADLIARWSRLHTLSLAKFEHPMGLSSLLAVLRSCPGLRNLDVAFRVRLSDVEALRVTPSQSNNPDYADRIGHGSELPCNRYIEWMNMEHATEDPEDAAPLANLFRRVVPALCSCQRAISSTTGAISGQEARWWMEQTRRRTNGRVEEAKEWKAMFWCLVLAEMRGETTGVGNPNKASSHYAQELRTSSL</sequence>
<name>A0A5M3MWI5_CONPW</name>
<evidence type="ECO:0000256" key="1">
    <source>
        <dbReference type="SAM" id="MobiDB-lite"/>
    </source>
</evidence>